<evidence type="ECO:0000256" key="1">
    <source>
        <dbReference type="ARBA" id="ARBA00022801"/>
    </source>
</evidence>
<dbReference type="GO" id="GO:0016788">
    <property type="term" value="F:hydrolase activity, acting on ester bonds"/>
    <property type="evidence" value="ECO:0007669"/>
    <property type="project" value="InterPro"/>
</dbReference>
<evidence type="ECO:0000313" key="3">
    <source>
        <dbReference type="EMBL" id="CCX16515.1"/>
    </source>
</evidence>
<feature type="signal peptide" evidence="2">
    <location>
        <begin position="1"/>
        <end position="18"/>
    </location>
</feature>
<dbReference type="InterPro" id="IPR036514">
    <property type="entry name" value="SGNH_hydro_sf"/>
</dbReference>
<evidence type="ECO:0000256" key="2">
    <source>
        <dbReference type="SAM" id="SignalP"/>
    </source>
</evidence>
<feature type="chain" id="PRO_5004651633" evidence="2">
    <location>
        <begin position="19"/>
        <end position="329"/>
    </location>
</feature>
<dbReference type="PANTHER" id="PTHR45648">
    <property type="entry name" value="GDSL LIPASE/ACYLHYDROLASE FAMILY PROTEIN (AFU_ORTHOLOGUE AFUA_4G14700)"/>
    <property type="match status" value="1"/>
</dbReference>
<dbReference type="SUPFAM" id="SSF52266">
    <property type="entry name" value="SGNH hydrolase"/>
    <property type="match status" value="1"/>
</dbReference>
<dbReference type="AlphaFoldDB" id="U4LPF5"/>
<reference evidence="3 4" key="1">
    <citation type="journal article" date="2013" name="PLoS Genet.">
        <title>The genome and development-dependent transcriptomes of Pyronema confluens: a window into fungal evolution.</title>
        <authorList>
            <person name="Traeger S."/>
            <person name="Altegoer F."/>
            <person name="Freitag M."/>
            <person name="Gabaldon T."/>
            <person name="Kempken F."/>
            <person name="Kumar A."/>
            <person name="Marcet-Houben M."/>
            <person name="Poggeler S."/>
            <person name="Stajich J.E."/>
            <person name="Nowrousian M."/>
        </authorList>
    </citation>
    <scope>NUCLEOTIDE SEQUENCE [LARGE SCALE GENOMIC DNA]</scope>
    <source>
        <strain evidence="4">CBS 100304</strain>
        <tissue evidence="3">Vegetative mycelium</tissue>
    </source>
</reference>
<dbReference type="Proteomes" id="UP000018144">
    <property type="component" value="Unassembled WGS sequence"/>
</dbReference>
<sequence length="329" mass="35942">MFSKSLFTIVSAASLASAGVIPSWLHLGLKTEISKDVKYYFSFGDSYTQTGFNLTDGSPLPSPSNPMGNPVYPGWTSANGPNWIDYLTSTYNASTTVTYNMAYGGATIDSNLVVPYRPEVRSIVNQVEDFFLGQIQARKLAPWTAENSLFLIWIGINDIGNSYWKTTGDGGAFHQKLMASYFAEVNKLYTAGARKFLFVDVPRIERAPLTADQGATAIALEAEAVTSYNSLLSKNVQAFQAKPGVRAMVFSSAATFNRILDNPGVYGFANATGYCDKYGNGTPEPTTYYPECGVSVDKYVWLNNLHPTWPVHKILAREMAAVADIMVGL</sequence>
<keyword evidence="1" id="KW-0378">Hydrolase</keyword>
<gene>
    <name evidence="3" type="ORF">PCON_03158</name>
</gene>
<dbReference type="OMA" id="PNWVGFL"/>
<dbReference type="STRING" id="1076935.U4LPF5"/>
<dbReference type="InterPro" id="IPR001087">
    <property type="entry name" value="GDSL"/>
</dbReference>
<proteinExistence type="predicted"/>
<keyword evidence="4" id="KW-1185">Reference proteome</keyword>
<organism evidence="3 4">
    <name type="scientific">Pyronema omphalodes (strain CBS 100304)</name>
    <name type="common">Pyronema confluens</name>
    <dbReference type="NCBI Taxonomy" id="1076935"/>
    <lineage>
        <taxon>Eukaryota</taxon>
        <taxon>Fungi</taxon>
        <taxon>Dikarya</taxon>
        <taxon>Ascomycota</taxon>
        <taxon>Pezizomycotina</taxon>
        <taxon>Pezizomycetes</taxon>
        <taxon>Pezizales</taxon>
        <taxon>Pyronemataceae</taxon>
        <taxon>Pyronema</taxon>
    </lineage>
</organism>
<dbReference type="InterPro" id="IPR051058">
    <property type="entry name" value="GDSL_Est/Lipase"/>
</dbReference>
<evidence type="ECO:0000313" key="4">
    <source>
        <dbReference type="Proteomes" id="UP000018144"/>
    </source>
</evidence>
<dbReference type="EMBL" id="HF936418">
    <property type="protein sequence ID" value="CCX16515.1"/>
    <property type="molecule type" value="Genomic_DNA"/>
</dbReference>
<dbReference type="Pfam" id="PF00657">
    <property type="entry name" value="Lipase_GDSL"/>
    <property type="match status" value="1"/>
</dbReference>
<dbReference type="Gene3D" id="3.40.50.1110">
    <property type="entry name" value="SGNH hydrolase"/>
    <property type="match status" value="1"/>
</dbReference>
<dbReference type="OrthoDB" id="1600564at2759"/>
<protein>
    <submittedName>
        <fullName evidence="3">Similar to GDSL esterase/lipase At2g04570 acc. no. Q9SJB4</fullName>
    </submittedName>
</protein>
<dbReference type="CDD" id="cd01846">
    <property type="entry name" value="fatty_acyltransferase_like"/>
    <property type="match status" value="1"/>
</dbReference>
<dbReference type="eggNOG" id="ENOG502S0SQ">
    <property type="taxonomic scope" value="Eukaryota"/>
</dbReference>
<name>U4LPF5_PYROM</name>
<dbReference type="PANTHER" id="PTHR45648:SF85">
    <property type="entry name" value="A, PUTATIVE (AFU_ORTHOLOGUE AFUA_2G10760)-RELATED"/>
    <property type="match status" value="1"/>
</dbReference>
<keyword evidence="2" id="KW-0732">Signal</keyword>
<accession>U4LPF5</accession>